<proteinExistence type="predicted"/>
<keyword evidence="2" id="KW-1185">Reference proteome</keyword>
<protein>
    <submittedName>
        <fullName evidence="1">O-methyltransferase afvC</fullName>
    </submittedName>
</protein>
<dbReference type="EMBL" id="VNKQ01000006">
    <property type="protein sequence ID" value="KAG0650292.1"/>
    <property type="molecule type" value="Genomic_DNA"/>
</dbReference>
<comment type="caution">
    <text evidence="1">The sequence shown here is derived from an EMBL/GenBank/DDBJ whole genome shotgun (WGS) entry which is preliminary data.</text>
</comment>
<dbReference type="OrthoDB" id="2410195at2759"/>
<evidence type="ECO:0000313" key="2">
    <source>
        <dbReference type="Proteomes" id="UP000785200"/>
    </source>
</evidence>
<evidence type="ECO:0000313" key="1">
    <source>
        <dbReference type="EMBL" id="KAG0650292.1"/>
    </source>
</evidence>
<sequence length="370" mass="41235">MDTKQMMQEQYVAIKANLEELTAAVNAYSAVFEKHASSDDLATQISQFQVRMLESVKQMQSAVYGPLNMVMIHFEECLRSSSLRALLEMGVLDCLPADGQGISAAEVAGKLSVDEALLGLSFDAGGCTYVHRRAKYKSVYPHSKLQSLLASCSKSKLQNDVSLTSVKNERQNTWAMSEFLKKDGYRNPNSLTNNPYTYAHDTKGLGMFDFLLQDPVRFKNFNVAMQAQSAQTLRPYSLFPFKDELGKIETTDETVLVVDVGGGNGQATTAIRGLCLGIKGKMILQDQAQVIEGITEPLPGVEKMAHDFFKPQPIKGMMRVALSLRDADISRRSPILHAPMLTRLARERMRDDTQEHRHRNETGIIKTSYI</sequence>
<dbReference type="SUPFAM" id="SSF53335">
    <property type="entry name" value="S-adenosyl-L-methionine-dependent methyltransferases"/>
    <property type="match status" value="1"/>
</dbReference>
<gene>
    <name evidence="1" type="ORF">D0Z07_3182</name>
</gene>
<dbReference type="AlphaFoldDB" id="A0A9P7AYJ4"/>
<dbReference type="PANTHER" id="PTHR43712">
    <property type="entry name" value="PUTATIVE (AFU_ORTHOLOGUE AFUA_4G14580)-RELATED"/>
    <property type="match status" value="1"/>
</dbReference>
<name>A0A9P7AYJ4_9HELO</name>
<organism evidence="1 2">
    <name type="scientific">Hyphodiscus hymeniophilus</name>
    <dbReference type="NCBI Taxonomy" id="353542"/>
    <lineage>
        <taxon>Eukaryota</taxon>
        <taxon>Fungi</taxon>
        <taxon>Dikarya</taxon>
        <taxon>Ascomycota</taxon>
        <taxon>Pezizomycotina</taxon>
        <taxon>Leotiomycetes</taxon>
        <taxon>Helotiales</taxon>
        <taxon>Hyphodiscaceae</taxon>
        <taxon>Hyphodiscus</taxon>
    </lineage>
</organism>
<dbReference type="Proteomes" id="UP000785200">
    <property type="component" value="Unassembled WGS sequence"/>
</dbReference>
<dbReference type="InterPro" id="IPR029063">
    <property type="entry name" value="SAM-dependent_MTases_sf"/>
</dbReference>
<accession>A0A9P7AYJ4</accession>
<dbReference type="PANTHER" id="PTHR43712:SF11">
    <property type="entry name" value="O-METHYLTRANSFERASE (AFU_ORTHOLOGUE AFUA_2G17820)-RELATED"/>
    <property type="match status" value="1"/>
</dbReference>
<reference evidence="1" key="1">
    <citation type="submission" date="2019-07" db="EMBL/GenBank/DDBJ databases">
        <title>Hyphodiscus hymeniophilus genome sequencing and assembly.</title>
        <authorList>
            <person name="Kramer G."/>
            <person name="Nodwell J."/>
        </authorList>
    </citation>
    <scope>NUCLEOTIDE SEQUENCE</scope>
    <source>
        <strain evidence="1">ATCC 34498</strain>
    </source>
</reference>
<dbReference type="Gene3D" id="3.40.50.150">
    <property type="entry name" value="Vaccinia Virus protein VP39"/>
    <property type="match status" value="1"/>
</dbReference>